<dbReference type="EMBL" id="JAQQKV010000005">
    <property type="protein sequence ID" value="MDC7677795.1"/>
    <property type="molecule type" value="Genomic_DNA"/>
</dbReference>
<keyword evidence="6" id="KW-0732">Signal</keyword>
<proteinExistence type="inferred from homology"/>
<dbReference type="CDD" id="cd08998">
    <property type="entry name" value="GH43_Arb43a-like"/>
    <property type="match status" value="1"/>
</dbReference>
<reference evidence="7 8" key="1">
    <citation type="submission" date="2023-01" db="EMBL/GenBank/DDBJ databases">
        <title>Novel species of the genus Asticcacaulis isolated from rivers.</title>
        <authorList>
            <person name="Lu H."/>
        </authorList>
    </citation>
    <scope>NUCLEOTIDE SEQUENCE [LARGE SCALE GENOMIC DNA]</scope>
    <source>
        <strain evidence="7 8">LKC15W</strain>
    </source>
</reference>
<sequence length="338" mass="37596">MFDRRQALIAFGALGGALANPAWAASEVAFSDSLTGNLSPVHDPCIIKADGLFHIFSTSRLNEGPGAIHWRTSKNLINWELKGAVMTQFPDWVKDELPDTRGAWAPDIIYTEGRYRLYYSLSMFGKNTSRIAMVSTPTLDTTRPDFGWRDDGIVVRSDARNDYNAIDSHTFIDDDGRHWLSWGSFWTGIKLAELDPKTGLLLKPKALPRSLVKRDPPGAVEAPVIFKREGYYYLFVSYDFCCRGVNSTYHTVVGRSKSVTGPYIDDRGKPMKDGGGRIVLHASLDPTGRWKGPGHCDVLSDDGRNYIVYHAYDGQNGGRATLRINTLTWTADGWPVAS</sequence>
<comment type="caution">
    <text evidence="7">The sequence shown here is derived from an EMBL/GenBank/DDBJ whole genome shotgun (WGS) entry which is preliminary data.</text>
</comment>
<evidence type="ECO:0000256" key="5">
    <source>
        <dbReference type="PIRNR" id="PIRNR026534"/>
    </source>
</evidence>
<dbReference type="PIRSF" id="PIRSF026534">
    <property type="entry name" value="Endo_alpha-L-arabinosidase"/>
    <property type="match status" value="1"/>
</dbReference>
<evidence type="ECO:0000313" key="8">
    <source>
        <dbReference type="Proteomes" id="UP001218579"/>
    </source>
</evidence>
<dbReference type="EC" id="3.2.1.55" evidence="5"/>
<organism evidence="7 8">
    <name type="scientific">Asticcacaulis machinosus</name>
    <dbReference type="NCBI Taxonomy" id="2984211"/>
    <lineage>
        <taxon>Bacteria</taxon>
        <taxon>Pseudomonadati</taxon>
        <taxon>Pseudomonadota</taxon>
        <taxon>Alphaproteobacteria</taxon>
        <taxon>Caulobacterales</taxon>
        <taxon>Caulobacteraceae</taxon>
        <taxon>Asticcacaulis</taxon>
    </lineage>
</organism>
<dbReference type="InterPro" id="IPR016840">
    <property type="entry name" value="Glyco_hydro_43_endo_a_Ara-ase"/>
</dbReference>
<dbReference type="InterPro" id="IPR023296">
    <property type="entry name" value="Glyco_hydro_beta-prop_sf"/>
</dbReference>
<gene>
    <name evidence="7" type="ORF">PQU98_16750</name>
</gene>
<name>A0ABT5HNH3_9CAUL</name>
<evidence type="ECO:0000256" key="6">
    <source>
        <dbReference type="SAM" id="SignalP"/>
    </source>
</evidence>
<comment type="pathway">
    <text evidence="1 5">Glycan metabolism; L-arabinan degradation.</text>
</comment>
<dbReference type="InterPro" id="IPR050727">
    <property type="entry name" value="GH43_arabinanases"/>
</dbReference>
<dbReference type="PANTHER" id="PTHR43301:SF3">
    <property type="entry name" value="ARABINAN ENDO-1,5-ALPHA-L-ARABINOSIDASE A-RELATED"/>
    <property type="match status" value="1"/>
</dbReference>
<dbReference type="Proteomes" id="UP001218579">
    <property type="component" value="Unassembled WGS sequence"/>
</dbReference>
<dbReference type="InterPro" id="IPR006311">
    <property type="entry name" value="TAT_signal"/>
</dbReference>
<feature type="signal peptide" evidence="6">
    <location>
        <begin position="1"/>
        <end position="24"/>
    </location>
</feature>
<dbReference type="PROSITE" id="PS51318">
    <property type="entry name" value="TAT"/>
    <property type="match status" value="1"/>
</dbReference>
<accession>A0ABT5HNH3</accession>
<dbReference type="InterPro" id="IPR006710">
    <property type="entry name" value="Glyco_hydro_43"/>
</dbReference>
<evidence type="ECO:0000256" key="4">
    <source>
        <dbReference type="ARBA" id="ARBA00023295"/>
    </source>
</evidence>
<feature type="chain" id="PRO_5046862377" description="Extracellular exo-alpha-(1-&gt;5)-L-arabinofuranosidase" evidence="6">
    <location>
        <begin position="25"/>
        <end position="338"/>
    </location>
</feature>
<comment type="catalytic activity">
    <reaction evidence="5">
        <text>Hydrolysis of terminal non-reducing alpha-L-arabinofuranoside residues in alpha-L-arabinosides.</text>
        <dbReference type="EC" id="3.2.1.55"/>
    </reaction>
</comment>
<keyword evidence="4 5" id="KW-0326">Glycosidase</keyword>
<dbReference type="SUPFAM" id="SSF75005">
    <property type="entry name" value="Arabinanase/levansucrase/invertase"/>
    <property type="match status" value="1"/>
</dbReference>
<evidence type="ECO:0000313" key="7">
    <source>
        <dbReference type="EMBL" id="MDC7677795.1"/>
    </source>
</evidence>
<keyword evidence="3 5" id="KW-0378">Hydrolase</keyword>
<evidence type="ECO:0000256" key="3">
    <source>
        <dbReference type="ARBA" id="ARBA00022801"/>
    </source>
</evidence>
<dbReference type="Pfam" id="PF04616">
    <property type="entry name" value="Glyco_hydro_43"/>
    <property type="match status" value="1"/>
</dbReference>
<dbReference type="Gene3D" id="2.115.10.20">
    <property type="entry name" value="Glycosyl hydrolase domain, family 43"/>
    <property type="match status" value="1"/>
</dbReference>
<dbReference type="RefSeq" id="WP_272746116.1">
    <property type="nucleotide sequence ID" value="NZ_JAQQKV010000005.1"/>
</dbReference>
<comment type="similarity">
    <text evidence="2 5">Belongs to the glycosyl hydrolase 43 family.</text>
</comment>
<keyword evidence="8" id="KW-1185">Reference proteome</keyword>
<protein>
    <recommendedName>
        <fullName evidence="5">Extracellular exo-alpha-(1-&gt;5)-L-arabinofuranosidase</fullName>
        <ecNumber evidence="5">3.2.1.55</ecNumber>
    </recommendedName>
</protein>
<evidence type="ECO:0000256" key="1">
    <source>
        <dbReference type="ARBA" id="ARBA00004834"/>
    </source>
</evidence>
<dbReference type="PANTHER" id="PTHR43301">
    <property type="entry name" value="ARABINAN ENDO-1,5-ALPHA-L-ARABINOSIDASE"/>
    <property type="match status" value="1"/>
</dbReference>
<evidence type="ECO:0000256" key="2">
    <source>
        <dbReference type="ARBA" id="ARBA00009865"/>
    </source>
</evidence>